<gene>
    <name evidence="1" type="ORF">MGN01_08780</name>
</gene>
<organism evidence="1 2">
    <name type="scientific">Methylobacterium gnaphalii</name>
    <dbReference type="NCBI Taxonomy" id="1010610"/>
    <lineage>
        <taxon>Bacteria</taxon>
        <taxon>Pseudomonadati</taxon>
        <taxon>Pseudomonadota</taxon>
        <taxon>Alphaproteobacteria</taxon>
        <taxon>Hyphomicrobiales</taxon>
        <taxon>Methylobacteriaceae</taxon>
        <taxon>Methylobacterium</taxon>
    </lineage>
</organism>
<dbReference type="InterPro" id="IPR033469">
    <property type="entry name" value="CYTH-like_dom_sf"/>
</dbReference>
<protein>
    <submittedName>
        <fullName evidence="1">Uncharacterized protein</fullName>
    </submittedName>
</protein>
<dbReference type="RefSeq" id="WP_147045378.1">
    <property type="nucleotide sequence ID" value="NZ_BJZV01000004.1"/>
</dbReference>
<evidence type="ECO:0000313" key="2">
    <source>
        <dbReference type="Proteomes" id="UP000321750"/>
    </source>
</evidence>
<name>A0A512JGG7_9HYPH</name>
<accession>A0A512JGG7</accession>
<dbReference type="OrthoDB" id="9805588at2"/>
<dbReference type="SUPFAM" id="SSF55154">
    <property type="entry name" value="CYTH-like phosphatases"/>
    <property type="match status" value="1"/>
</dbReference>
<keyword evidence="2" id="KW-1185">Reference proteome</keyword>
<dbReference type="AlphaFoldDB" id="A0A512JGG7"/>
<proteinExistence type="predicted"/>
<dbReference type="Proteomes" id="UP000321750">
    <property type="component" value="Unassembled WGS sequence"/>
</dbReference>
<dbReference type="EMBL" id="BJZV01000004">
    <property type="protein sequence ID" value="GEP09033.1"/>
    <property type="molecule type" value="Genomic_DNA"/>
</dbReference>
<dbReference type="Gene3D" id="2.40.320.10">
    <property type="entry name" value="Hypothetical Protein Pfu-838710-001"/>
    <property type="match status" value="1"/>
</dbReference>
<sequence>MRLIRKERGASRIVEGYFTPKGERISFVRVAGPECHLFLVVRGVDGHSDEELTAVPPTHGNALLDVCAGKITFERTVVPLGGRDVAIDRFVTPPGLDTASLIFADSDSAQTFVPPVWFGREVTGEAGFEPAAVAIGGVPAGGELTLNNAALDAVLDLLEPRFGLGALRRAVGEPG</sequence>
<comment type="caution">
    <text evidence="1">The sequence shown here is derived from an EMBL/GenBank/DDBJ whole genome shotgun (WGS) entry which is preliminary data.</text>
</comment>
<reference evidence="1 2" key="1">
    <citation type="submission" date="2019-07" db="EMBL/GenBank/DDBJ databases">
        <title>Whole genome shotgun sequence of Methylobacterium gnaphalii NBRC 107716.</title>
        <authorList>
            <person name="Hosoyama A."/>
            <person name="Uohara A."/>
            <person name="Ohji S."/>
            <person name="Ichikawa N."/>
        </authorList>
    </citation>
    <scope>NUCLEOTIDE SEQUENCE [LARGE SCALE GENOMIC DNA]</scope>
    <source>
        <strain evidence="1 2">NBRC 107716</strain>
    </source>
</reference>
<evidence type="ECO:0000313" key="1">
    <source>
        <dbReference type="EMBL" id="GEP09033.1"/>
    </source>
</evidence>